<dbReference type="AlphaFoldDB" id="A0A507DSC0"/>
<evidence type="ECO:0000313" key="1">
    <source>
        <dbReference type="EMBL" id="TPX54361.1"/>
    </source>
</evidence>
<gene>
    <name evidence="1" type="ORF">SeMB42_g00311</name>
</gene>
<protein>
    <submittedName>
        <fullName evidence="1">Uncharacterized protein</fullName>
    </submittedName>
</protein>
<dbReference type="Proteomes" id="UP000317494">
    <property type="component" value="Unassembled WGS sequence"/>
</dbReference>
<comment type="caution">
    <text evidence="1">The sequence shown here is derived from an EMBL/GenBank/DDBJ whole genome shotgun (WGS) entry which is preliminary data.</text>
</comment>
<name>A0A507DSC0_9FUNG</name>
<sequence length="91" mass="10098">MLSSFLYVTSLMSYNLPNVAVAFDIRKWAKLVRAVIHRTRIMLGLDSGSTASDRMVGCNGRQCVLILAHPETRGMPWTVCRAGNRTSSVIQ</sequence>
<organism evidence="1 2">
    <name type="scientific">Synchytrium endobioticum</name>
    <dbReference type="NCBI Taxonomy" id="286115"/>
    <lineage>
        <taxon>Eukaryota</taxon>
        <taxon>Fungi</taxon>
        <taxon>Fungi incertae sedis</taxon>
        <taxon>Chytridiomycota</taxon>
        <taxon>Chytridiomycota incertae sedis</taxon>
        <taxon>Chytridiomycetes</taxon>
        <taxon>Synchytriales</taxon>
        <taxon>Synchytriaceae</taxon>
        <taxon>Synchytrium</taxon>
    </lineage>
</organism>
<proteinExistence type="predicted"/>
<dbReference type="VEuPathDB" id="FungiDB:SeMB42_g00311"/>
<keyword evidence="2" id="KW-1185">Reference proteome</keyword>
<dbReference type="EMBL" id="QEAN01000006">
    <property type="protein sequence ID" value="TPX54361.1"/>
    <property type="molecule type" value="Genomic_DNA"/>
</dbReference>
<accession>A0A507DSC0</accession>
<evidence type="ECO:0000313" key="2">
    <source>
        <dbReference type="Proteomes" id="UP000317494"/>
    </source>
</evidence>
<reference evidence="1 2" key="1">
    <citation type="journal article" date="2019" name="Sci. Rep.">
        <title>Comparative genomics of chytrid fungi reveal insights into the obligate biotrophic and pathogenic lifestyle of Synchytrium endobioticum.</title>
        <authorList>
            <person name="van de Vossenberg B.T.L.H."/>
            <person name="Warris S."/>
            <person name="Nguyen H.D.T."/>
            <person name="van Gent-Pelzer M.P.E."/>
            <person name="Joly D.L."/>
            <person name="van de Geest H.C."/>
            <person name="Bonants P.J.M."/>
            <person name="Smith D.S."/>
            <person name="Levesque C.A."/>
            <person name="van der Lee T.A.J."/>
        </authorList>
    </citation>
    <scope>NUCLEOTIDE SEQUENCE [LARGE SCALE GENOMIC DNA]</scope>
    <source>
        <strain evidence="1 2">MB42</strain>
    </source>
</reference>